<proteinExistence type="predicted"/>
<dbReference type="Pfam" id="PF03864">
    <property type="entry name" value="Phage_cap_E"/>
    <property type="match status" value="1"/>
</dbReference>
<evidence type="ECO:0000313" key="2">
    <source>
        <dbReference type="Proteomes" id="UP000197424"/>
    </source>
</evidence>
<dbReference type="Proteomes" id="UP000197424">
    <property type="component" value="Chromosome"/>
</dbReference>
<sequence length="337" mass="37183">MNNPFLNPGFSMASLTAAINLIPNRYGRLEALNLFPAKPVRTRQIIVEEYAGRLNLLPTKPPGSPGTVGERGKRKLRSFVIPHIPHEDVVLPEEVQGIRAFGSETEMEAISGVLARHLETMRNKHAITLEHLRMGALKGEILDADGSVISNLFTEFQITPQSVNFDLANANSEVKGHCYDLLTKIEDALQGEFMTGVHVLCSPEFFRALTTHKEVKTAYTNWQQGAVLINDVRSGFTYAGVTFEEYRGQAAYLQANGELGTRRFIAAGEAHAFPLGTVDTFGTYFAPADFNETVNTLGQSLYAKQAPRQFDRGTDLHTQSNPLPMCHRPGVLIKLTA</sequence>
<name>A0A248LML4_9NEIS</name>
<dbReference type="AlphaFoldDB" id="A0A248LML4"/>
<dbReference type="EMBL" id="CP022115">
    <property type="protein sequence ID" value="ASJ25694.1"/>
    <property type="molecule type" value="Genomic_DNA"/>
</dbReference>
<gene>
    <name evidence="1" type="ORF">LHGZ1_2863</name>
</gene>
<accession>A0A248LML4</accession>
<reference evidence="2" key="1">
    <citation type="submission" date="2017-06" db="EMBL/GenBank/DDBJ databases">
        <title>Whole genome sequence of Laribacter hongkongensis LHGZ1.</title>
        <authorList>
            <person name="Chen D."/>
            <person name="Wu H."/>
            <person name="Chen J."/>
        </authorList>
    </citation>
    <scope>NUCLEOTIDE SEQUENCE [LARGE SCALE GENOMIC DNA]</scope>
    <source>
        <strain evidence="2">LHGZ1</strain>
    </source>
</reference>
<dbReference type="InterPro" id="IPR005564">
    <property type="entry name" value="Major_capsid_GpE"/>
</dbReference>
<organism evidence="1 2">
    <name type="scientific">Laribacter hongkongensis</name>
    <dbReference type="NCBI Taxonomy" id="168471"/>
    <lineage>
        <taxon>Bacteria</taxon>
        <taxon>Pseudomonadati</taxon>
        <taxon>Pseudomonadota</taxon>
        <taxon>Betaproteobacteria</taxon>
        <taxon>Neisseriales</taxon>
        <taxon>Aquaspirillaceae</taxon>
        <taxon>Laribacter</taxon>
    </lineage>
</organism>
<dbReference type="OrthoDB" id="6388191at2"/>
<protein>
    <submittedName>
        <fullName evidence="1">Minor capsid protein E</fullName>
    </submittedName>
</protein>
<evidence type="ECO:0000313" key="1">
    <source>
        <dbReference type="EMBL" id="ASJ25694.1"/>
    </source>
</evidence>
<dbReference type="RefSeq" id="WP_088861453.1">
    <property type="nucleotide sequence ID" value="NZ_CP022115.1"/>
</dbReference>